<name>A0A0W0YYL1_LEGSP</name>
<dbReference type="InterPro" id="IPR011330">
    <property type="entry name" value="Glyco_hydro/deAcase_b/a-brl"/>
</dbReference>
<evidence type="ECO:0000313" key="2">
    <source>
        <dbReference type="Proteomes" id="UP000054877"/>
    </source>
</evidence>
<comment type="caution">
    <text evidence="1">The sequence shown here is derived from an EMBL/GenBank/DDBJ whole genome shotgun (WGS) entry which is preliminary data.</text>
</comment>
<keyword evidence="2" id="KW-1185">Reference proteome</keyword>
<evidence type="ECO:0000313" key="1">
    <source>
        <dbReference type="EMBL" id="KTD62005.1"/>
    </source>
</evidence>
<dbReference type="OrthoDB" id="9788208at2"/>
<organism evidence="1 2">
    <name type="scientific">Legionella spiritensis</name>
    <dbReference type="NCBI Taxonomy" id="452"/>
    <lineage>
        <taxon>Bacteria</taxon>
        <taxon>Pseudomonadati</taxon>
        <taxon>Pseudomonadota</taxon>
        <taxon>Gammaproteobacteria</taxon>
        <taxon>Legionellales</taxon>
        <taxon>Legionellaceae</taxon>
        <taxon>Legionella</taxon>
    </lineage>
</organism>
<dbReference type="GO" id="GO:0005975">
    <property type="term" value="P:carbohydrate metabolic process"/>
    <property type="evidence" value="ECO:0007669"/>
    <property type="project" value="InterPro"/>
</dbReference>
<accession>A0A0W0YYL1</accession>
<dbReference type="SUPFAM" id="SSF88713">
    <property type="entry name" value="Glycoside hydrolase/deacetylase"/>
    <property type="match status" value="1"/>
</dbReference>
<dbReference type="PATRIC" id="fig|452.5.peg.2038"/>
<reference evidence="1 2" key="1">
    <citation type="submission" date="2015-11" db="EMBL/GenBank/DDBJ databases">
        <title>Genomic analysis of 38 Legionella species identifies large and diverse effector repertoires.</title>
        <authorList>
            <person name="Burstein D."/>
            <person name="Amaro F."/>
            <person name="Zusman T."/>
            <person name="Lifshitz Z."/>
            <person name="Cohen O."/>
            <person name="Gilbert J.A."/>
            <person name="Pupko T."/>
            <person name="Shuman H.A."/>
            <person name="Segal G."/>
        </authorList>
    </citation>
    <scope>NUCLEOTIDE SEQUENCE [LARGE SCALE GENOMIC DNA]</scope>
    <source>
        <strain evidence="1 2">Mt.St.Helens-9</strain>
    </source>
</reference>
<dbReference type="EMBL" id="LNYX01000030">
    <property type="protein sequence ID" value="KTD62005.1"/>
    <property type="molecule type" value="Genomic_DNA"/>
</dbReference>
<dbReference type="Proteomes" id="UP000054877">
    <property type="component" value="Unassembled WGS sequence"/>
</dbReference>
<protein>
    <submittedName>
        <fullName evidence="1">Uncharacterized protein</fullName>
    </submittedName>
</protein>
<dbReference type="AlphaFoldDB" id="A0A0W0YYL1"/>
<gene>
    <name evidence="1" type="ORF">Lspi_1855</name>
</gene>
<dbReference type="RefSeq" id="WP_058483777.1">
    <property type="nucleotide sequence ID" value="NZ_CAAAII010000008.1"/>
</dbReference>
<sequence>MYEYNPSEFTFKSYKRLIDIAKRRFEFADYSSIYGKDRFLLLRHDIDFSLEHAVNIARIEKDMSVRSTFFIHLHNEFYNALDSYSLQIMKEILSLNHSIGLHFDIHYYDIKKLEQLTYWLDFEKSILESILNIKIQVFSFHNTNEFTMSFEDDSYAGMTNTYSHYFKNEVDYCSDSNGYWRYRKLEEVLLDENINKLQVLLHPGWWTEHEMLPREKVVDYASKRMNSSISNYDQALIHYGRLNLG</sequence>
<proteinExistence type="predicted"/>
<dbReference type="STRING" id="452.Lspi_1855"/>